<dbReference type="Gene3D" id="3.30.70.1660">
    <property type="match status" value="1"/>
</dbReference>
<dbReference type="KEGG" id="tmr:Tmar_0155"/>
<dbReference type="OrthoDB" id="9806673at2"/>
<evidence type="ECO:0000313" key="11">
    <source>
        <dbReference type="Proteomes" id="UP000008915"/>
    </source>
</evidence>
<feature type="domain" description="Prokaryotic-type class I peptide chain release factors" evidence="9">
    <location>
        <begin position="251"/>
        <end position="267"/>
    </location>
</feature>
<dbReference type="Pfam" id="PF00472">
    <property type="entry name" value="RF-1"/>
    <property type="match status" value="1"/>
</dbReference>
<dbReference type="Pfam" id="PF03462">
    <property type="entry name" value="PCRF"/>
    <property type="match status" value="1"/>
</dbReference>
<comment type="function">
    <text evidence="1 6">Peptide chain release factor 1 directs the termination of translation in response to the peptide chain termination codons UAG and UAA.</text>
</comment>
<evidence type="ECO:0000256" key="6">
    <source>
        <dbReference type="HAMAP-Rule" id="MF_00093"/>
    </source>
</evidence>
<comment type="PTM">
    <text evidence="6">Methylated by PrmC. Methylation increases the termination efficiency of RF1.</text>
</comment>
<proteinExistence type="inferred from homology"/>
<dbReference type="Gene3D" id="6.10.140.1950">
    <property type="match status" value="1"/>
</dbReference>
<dbReference type="InterPro" id="IPR045853">
    <property type="entry name" value="Pep_chain_release_fac_I_sf"/>
</dbReference>
<feature type="modified residue" description="N5-methylglutamine" evidence="6">
    <location>
        <position position="258"/>
    </location>
</feature>
<dbReference type="STRING" id="644966.Tmar_0155"/>
<dbReference type="GO" id="GO:0016149">
    <property type="term" value="F:translation release factor activity, codon specific"/>
    <property type="evidence" value="ECO:0007669"/>
    <property type="project" value="UniProtKB-UniRule"/>
</dbReference>
<evidence type="ECO:0000313" key="10">
    <source>
        <dbReference type="EMBL" id="ADU50280.1"/>
    </source>
</evidence>
<dbReference type="Gene3D" id="3.30.160.20">
    <property type="match status" value="1"/>
</dbReference>
<evidence type="ECO:0000256" key="2">
    <source>
        <dbReference type="ARBA" id="ARBA00010835"/>
    </source>
</evidence>
<comment type="similarity">
    <text evidence="2 6">Belongs to the prokaryotic/mitochondrial release factor family.</text>
</comment>
<dbReference type="InterPro" id="IPR000352">
    <property type="entry name" value="Pep_chain_release_fac_I"/>
</dbReference>
<reference evidence="10 11" key="1">
    <citation type="journal article" date="2010" name="Stand. Genomic Sci.">
        <title>Complete genome sequence of Thermaerobacter marianensis type strain (7p75a).</title>
        <authorList>
            <person name="Han C."/>
            <person name="Gu W."/>
            <person name="Zhang X."/>
            <person name="Lapidus A."/>
            <person name="Nolan M."/>
            <person name="Copeland A."/>
            <person name="Lucas S."/>
            <person name="Del Rio T.G."/>
            <person name="Tice H."/>
            <person name="Cheng J.F."/>
            <person name="Tapia R."/>
            <person name="Goodwin L."/>
            <person name="Pitluck S."/>
            <person name="Pagani I."/>
            <person name="Ivanova N."/>
            <person name="Mavromatis K."/>
            <person name="Mikhailova N."/>
            <person name="Pati A."/>
            <person name="Chen A."/>
            <person name="Palaniappan K."/>
            <person name="Land M."/>
            <person name="Hauser L."/>
            <person name="Chang Y.J."/>
            <person name="Jeffries C.D."/>
            <person name="Schneider S."/>
            <person name="Rohde M."/>
            <person name="Goker M."/>
            <person name="Pukall R."/>
            <person name="Woyke T."/>
            <person name="Bristow J."/>
            <person name="Eisen J.A."/>
            <person name="Markowitz V."/>
            <person name="Hugenholtz P."/>
            <person name="Kyrpides N.C."/>
            <person name="Klenk H.P."/>
            <person name="Detter J.C."/>
        </authorList>
    </citation>
    <scope>NUCLEOTIDE SEQUENCE [LARGE SCALE GENOMIC DNA]</scope>
    <source>
        <strain evidence="11">ATCC 700841 / DSM 12885 / JCM 10246 / 7p75a</strain>
    </source>
</reference>
<dbReference type="GO" id="GO:0005737">
    <property type="term" value="C:cytoplasm"/>
    <property type="evidence" value="ECO:0007669"/>
    <property type="project" value="UniProtKB-SubCell"/>
</dbReference>
<dbReference type="HOGENOM" id="CLU_036856_0_1_9"/>
<dbReference type="FunFam" id="3.30.70.1660:FF:000002">
    <property type="entry name" value="Peptide chain release factor 1"/>
    <property type="match status" value="1"/>
</dbReference>
<dbReference type="EMBL" id="CP002344">
    <property type="protein sequence ID" value="ADU50280.1"/>
    <property type="molecule type" value="Genomic_DNA"/>
</dbReference>
<comment type="subcellular location">
    <subcellularLocation>
        <location evidence="6">Cytoplasm</location>
    </subcellularLocation>
</comment>
<dbReference type="Proteomes" id="UP000008915">
    <property type="component" value="Chromosome"/>
</dbReference>
<evidence type="ECO:0000256" key="4">
    <source>
        <dbReference type="ARBA" id="ARBA00022917"/>
    </source>
</evidence>
<dbReference type="PROSITE" id="PS00745">
    <property type="entry name" value="RF_PROK_I"/>
    <property type="match status" value="1"/>
</dbReference>
<dbReference type="PANTHER" id="PTHR43804">
    <property type="entry name" value="LD18447P"/>
    <property type="match status" value="1"/>
</dbReference>
<evidence type="ECO:0000259" key="9">
    <source>
        <dbReference type="PROSITE" id="PS00745"/>
    </source>
</evidence>
<dbReference type="SMART" id="SM00937">
    <property type="entry name" value="PCRF"/>
    <property type="match status" value="1"/>
</dbReference>
<keyword evidence="3 6" id="KW-0488">Methylation</keyword>
<dbReference type="NCBIfam" id="NF001859">
    <property type="entry name" value="PRK00591.1"/>
    <property type="match status" value="1"/>
</dbReference>
<dbReference type="HAMAP" id="MF_00093">
    <property type="entry name" value="Rel_fac_1"/>
    <property type="match status" value="1"/>
</dbReference>
<sequence>MAAHDATERDHSTATGLPLPELPGALREALAARIGRFDQLERELADPAVAADPRRWQPLAQERAELEPLVDAYRRWREAGADLEAARALLRETDDADEHAYLTAEVERLEAERQRLERTLRSLLLPRDPRDQRDVIMEIRAGTGGEEAALFAGDLFRMYQRYAERQGWRTEVMAATESDLGGFKEVVFAVSGRGAFSRLKHESGVHRVQRVPVTEAAGRIHTSTATVAVLPEAEEVEVQIDPDDLEIDTFAASGPGGQHVNKTESAVRITHKPTGIVVTCQDERSQHKNRARAMKILRARLLDYYTRRQQEELSQQRRSQVGTGERSEKIRTYNFRENRVTDHRIGLTLYRLQEIMDGDLDELLDALAAHDEQVRLGEAVS</sequence>
<dbReference type="NCBIfam" id="TIGR00019">
    <property type="entry name" value="prfA"/>
    <property type="match status" value="1"/>
</dbReference>
<dbReference type="InterPro" id="IPR004373">
    <property type="entry name" value="RF-1"/>
</dbReference>
<keyword evidence="4 6" id="KW-0648">Protein biosynthesis</keyword>
<evidence type="ECO:0000256" key="8">
    <source>
        <dbReference type="SAM" id="MobiDB-lite"/>
    </source>
</evidence>
<evidence type="ECO:0000256" key="5">
    <source>
        <dbReference type="ARBA" id="ARBA00050039"/>
    </source>
</evidence>
<dbReference type="eggNOG" id="COG0216">
    <property type="taxonomic scope" value="Bacteria"/>
</dbReference>
<name>E6SLL3_THEM7</name>
<feature type="compositionally biased region" description="Basic and acidic residues" evidence="8">
    <location>
        <begin position="1"/>
        <end position="12"/>
    </location>
</feature>
<dbReference type="FunFam" id="3.30.160.20:FF:000004">
    <property type="entry name" value="Peptide chain release factor 1"/>
    <property type="match status" value="1"/>
</dbReference>
<gene>
    <name evidence="6" type="primary">prfA</name>
    <name evidence="10" type="ordered locus">Tmar_0155</name>
</gene>
<dbReference type="PANTHER" id="PTHR43804:SF7">
    <property type="entry name" value="LD18447P"/>
    <property type="match status" value="1"/>
</dbReference>
<dbReference type="InterPro" id="IPR005139">
    <property type="entry name" value="PCRF"/>
</dbReference>
<dbReference type="AlphaFoldDB" id="E6SLL3"/>
<evidence type="ECO:0000256" key="1">
    <source>
        <dbReference type="ARBA" id="ARBA00002986"/>
    </source>
</evidence>
<accession>E6SLL3</accession>
<feature type="region of interest" description="Disordered" evidence="8">
    <location>
        <begin position="1"/>
        <end position="21"/>
    </location>
</feature>
<protein>
    <recommendedName>
        <fullName evidence="5 6">Peptide chain release factor 1</fullName>
        <shortName evidence="6">RF-1</shortName>
    </recommendedName>
</protein>
<reference evidence="11" key="2">
    <citation type="journal article" date="2010" name="Stand. Genomic Sci.">
        <title>Complete genome sequence of Thermaerobacter marianensis type strain (7p75aT).</title>
        <authorList>
            <person name="Han C."/>
            <person name="Gu W."/>
            <person name="Zhang X."/>
            <person name="Lapidus A."/>
            <person name="Nolan M."/>
            <person name="Copeland A."/>
            <person name="Lucas S."/>
            <person name="Glavina Del Rio T."/>
            <person name="Tice H."/>
            <person name="Cheng J."/>
            <person name="Tapia R."/>
            <person name="Goodwin L."/>
            <person name="Pitluck S."/>
            <person name="Pagani I."/>
            <person name="Ivanova N."/>
            <person name="Mavromatis K."/>
            <person name="Mikhailova N."/>
            <person name="Pati A."/>
            <person name="Chen A."/>
            <person name="Palaniappan K."/>
            <person name="Land M."/>
            <person name="Hauser L."/>
            <person name="Chang Y."/>
            <person name="Jeffries C."/>
            <person name="Schneider S."/>
            <person name="Rohde M."/>
            <person name="Goker M."/>
            <person name="Pukall R."/>
            <person name="Woyke T."/>
            <person name="Bristow J."/>
            <person name="Eisen J."/>
            <person name="Markowitz V."/>
            <person name="Hugenholtz P."/>
            <person name="Kyrpides N."/>
            <person name="Klenk H."/>
            <person name="Detter J."/>
        </authorList>
    </citation>
    <scope>NUCLEOTIDE SEQUENCE [LARGE SCALE GENOMIC DNA]</scope>
    <source>
        <strain evidence="11">ATCC 700841 / DSM 12885 / JCM 10246 / 7p75a</strain>
    </source>
</reference>
<organism evidence="10 11">
    <name type="scientific">Thermaerobacter marianensis (strain ATCC 700841 / DSM 12885 / JCM 10246 / 7p75a)</name>
    <dbReference type="NCBI Taxonomy" id="644966"/>
    <lineage>
        <taxon>Bacteria</taxon>
        <taxon>Bacillati</taxon>
        <taxon>Bacillota</taxon>
        <taxon>Clostridia</taxon>
        <taxon>Eubacteriales</taxon>
        <taxon>Clostridiales Family XVII. Incertae Sedis</taxon>
        <taxon>Thermaerobacter</taxon>
    </lineage>
</organism>
<keyword evidence="6" id="KW-0963">Cytoplasm</keyword>
<feature type="coiled-coil region" evidence="7">
    <location>
        <begin position="99"/>
        <end position="126"/>
    </location>
</feature>
<dbReference type="InterPro" id="IPR050057">
    <property type="entry name" value="Prokaryotic/Mito_RF"/>
</dbReference>
<evidence type="ECO:0000256" key="7">
    <source>
        <dbReference type="SAM" id="Coils"/>
    </source>
</evidence>
<evidence type="ECO:0000256" key="3">
    <source>
        <dbReference type="ARBA" id="ARBA00022481"/>
    </source>
</evidence>
<keyword evidence="11" id="KW-1185">Reference proteome</keyword>
<keyword evidence="7" id="KW-0175">Coiled coil</keyword>
<dbReference type="SUPFAM" id="SSF75620">
    <property type="entry name" value="Release factor"/>
    <property type="match status" value="1"/>
</dbReference>